<evidence type="ECO:0000313" key="2">
    <source>
        <dbReference type="Proteomes" id="UP000228859"/>
    </source>
</evidence>
<evidence type="ECO:0000313" key="1">
    <source>
        <dbReference type="EMBL" id="DAB39494.1"/>
    </source>
</evidence>
<accession>A0A2D3WNY7</accession>
<evidence type="ECO:0008006" key="3">
    <source>
        <dbReference type="Google" id="ProtNLM"/>
    </source>
</evidence>
<dbReference type="SUPFAM" id="SSF117070">
    <property type="entry name" value="LEA14-like"/>
    <property type="match status" value="1"/>
</dbReference>
<dbReference type="Proteomes" id="UP000228859">
    <property type="component" value="Unassembled WGS sequence"/>
</dbReference>
<organism evidence="1 2">
    <name type="scientific">Sulfuricurvum kujiense</name>
    <dbReference type="NCBI Taxonomy" id="148813"/>
    <lineage>
        <taxon>Bacteria</taxon>
        <taxon>Pseudomonadati</taxon>
        <taxon>Campylobacterota</taxon>
        <taxon>Epsilonproteobacteria</taxon>
        <taxon>Campylobacterales</taxon>
        <taxon>Sulfurimonadaceae</taxon>
        <taxon>Sulfuricurvum</taxon>
    </lineage>
</organism>
<dbReference type="AlphaFoldDB" id="A0A2D3WNY7"/>
<dbReference type="EMBL" id="DLUI01000008">
    <property type="protein sequence ID" value="DAB39494.1"/>
    <property type="molecule type" value="Genomic_DNA"/>
</dbReference>
<comment type="caution">
    <text evidence="1">The sequence shown here is derived from an EMBL/GenBank/DDBJ whole genome shotgun (WGS) entry which is preliminary data.</text>
</comment>
<dbReference type="Gene3D" id="2.60.40.1820">
    <property type="match status" value="1"/>
</dbReference>
<proteinExistence type="predicted"/>
<gene>
    <name evidence="1" type="ORF">CFH83_00440</name>
</gene>
<protein>
    <recommendedName>
        <fullName evidence="3">Lipoprotein</fullName>
    </recommendedName>
</protein>
<name>A0A2D3WNY7_9BACT</name>
<dbReference type="PROSITE" id="PS51257">
    <property type="entry name" value="PROKAR_LIPOPROTEIN"/>
    <property type="match status" value="1"/>
</dbReference>
<sequence>MKKYLSSLLIVILLAGCAPKIGKDIFIEPQGNLRWENTQAEMVLGVLSLLGISTKSGEIRLGSDLKVVNKWHSDIRIVSLTYTLLDAKEVIARGEAKSGGEYSFIIPSGSEKVIPLEFRVDTKHLNSNRVLAIVQSKRKLFVKGEAVIEVWGIQKHYRFEKEVTTVIQKALTGV</sequence>
<reference evidence="1 2" key="1">
    <citation type="journal article" date="2017" name="Front. Microbiol.">
        <title>Comparative Genomic Analysis of the Class Epsilonproteobacteria and Proposed Reclassification to Epsilonbacteraeota (phyl. nov.).</title>
        <authorList>
            <person name="Waite D.W."/>
            <person name="Vanwonterghem I."/>
            <person name="Rinke C."/>
            <person name="Parks D.H."/>
            <person name="Zhang Y."/>
            <person name="Takai K."/>
            <person name="Sievert S.M."/>
            <person name="Simon J."/>
            <person name="Campbell B.J."/>
            <person name="Hanson T.E."/>
            <person name="Woyke T."/>
            <person name="Klotz M.G."/>
            <person name="Hugenholtz P."/>
        </authorList>
    </citation>
    <scope>NUCLEOTIDE SEQUENCE [LARGE SCALE GENOMIC DNA]</scope>
    <source>
        <strain evidence="1">UBA12443</strain>
    </source>
</reference>
<dbReference type="RefSeq" id="WP_294894117.1">
    <property type="nucleotide sequence ID" value="NZ_DLUI01000008.1"/>
</dbReference>